<dbReference type="SUPFAM" id="SSF56801">
    <property type="entry name" value="Acetyl-CoA synthetase-like"/>
    <property type="match status" value="2"/>
</dbReference>
<dbReference type="InterPro" id="IPR020845">
    <property type="entry name" value="AMP-binding_CS"/>
</dbReference>
<dbReference type="Proteomes" id="UP001151582">
    <property type="component" value="Unassembled WGS sequence"/>
</dbReference>
<dbReference type="SUPFAM" id="SSF47336">
    <property type="entry name" value="ACP-like"/>
    <property type="match status" value="2"/>
</dbReference>
<accession>A0A9W8B7G6</accession>
<dbReference type="PANTHER" id="PTHR45527:SF1">
    <property type="entry name" value="FATTY ACID SYNTHASE"/>
    <property type="match status" value="1"/>
</dbReference>
<dbReference type="GO" id="GO:0005737">
    <property type="term" value="C:cytoplasm"/>
    <property type="evidence" value="ECO:0007669"/>
    <property type="project" value="TreeGrafter"/>
</dbReference>
<dbReference type="GO" id="GO:0031177">
    <property type="term" value="F:phosphopantetheine binding"/>
    <property type="evidence" value="ECO:0007669"/>
    <property type="project" value="InterPro"/>
</dbReference>
<organism evidence="5 6">
    <name type="scientific">Dimargaris verticillata</name>
    <dbReference type="NCBI Taxonomy" id="2761393"/>
    <lineage>
        <taxon>Eukaryota</taxon>
        <taxon>Fungi</taxon>
        <taxon>Fungi incertae sedis</taxon>
        <taxon>Zoopagomycota</taxon>
        <taxon>Kickxellomycotina</taxon>
        <taxon>Dimargaritomycetes</taxon>
        <taxon>Dimargaritales</taxon>
        <taxon>Dimargaritaceae</taxon>
        <taxon>Dimargaris</taxon>
    </lineage>
</organism>
<dbReference type="Gene3D" id="3.40.50.12780">
    <property type="entry name" value="N-terminal domain of ligase-like"/>
    <property type="match status" value="2"/>
</dbReference>
<dbReference type="CDD" id="cd05930">
    <property type="entry name" value="A_NRPS"/>
    <property type="match status" value="2"/>
</dbReference>
<dbReference type="NCBIfam" id="TIGR01733">
    <property type="entry name" value="AA-adenyl-dom"/>
    <property type="match status" value="2"/>
</dbReference>
<dbReference type="OrthoDB" id="416786at2759"/>
<dbReference type="InterPro" id="IPR020806">
    <property type="entry name" value="PKS_PP-bd"/>
</dbReference>
<evidence type="ECO:0000256" key="2">
    <source>
        <dbReference type="ARBA" id="ARBA00022553"/>
    </source>
</evidence>
<dbReference type="PROSITE" id="PS00455">
    <property type="entry name" value="AMP_BINDING"/>
    <property type="match status" value="2"/>
</dbReference>
<dbReference type="GO" id="GO:0043041">
    <property type="term" value="P:amino acid activation for nonribosomal peptide biosynthetic process"/>
    <property type="evidence" value="ECO:0007669"/>
    <property type="project" value="TreeGrafter"/>
</dbReference>
<dbReference type="Pfam" id="PF00550">
    <property type="entry name" value="PP-binding"/>
    <property type="match status" value="2"/>
</dbReference>
<dbReference type="Pfam" id="PF00668">
    <property type="entry name" value="Condensation"/>
    <property type="match status" value="3"/>
</dbReference>
<dbReference type="Pfam" id="PF00501">
    <property type="entry name" value="AMP-binding"/>
    <property type="match status" value="2"/>
</dbReference>
<dbReference type="InterPro" id="IPR042099">
    <property type="entry name" value="ANL_N_sf"/>
</dbReference>
<name>A0A9W8B7G6_9FUNG</name>
<dbReference type="PROSITE" id="PS50075">
    <property type="entry name" value="CARRIER"/>
    <property type="match status" value="2"/>
</dbReference>
<keyword evidence="1" id="KW-0596">Phosphopantetheine</keyword>
<proteinExistence type="predicted"/>
<dbReference type="Gene3D" id="1.10.1200.10">
    <property type="entry name" value="ACP-like"/>
    <property type="match status" value="2"/>
</dbReference>
<dbReference type="InterPro" id="IPR045851">
    <property type="entry name" value="AMP-bd_C_sf"/>
</dbReference>
<evidence type="ECO:0000313" key="5">
    <source>
        <dbReference type="EMBL" id="KAJ1981772.1"/>
    </source>
</evidence>
<dbReference type="Gene3D" id="3.30.300.30">
    <property type="match status" value="2"/>
</dbReference>
<comment type="caution">
    <text evidence="5">The sequence shown here is derived from an EMBL/GenBank/DDBJ whole genome shotgun (WGS) entry which is preliminary data.</text>
</comment>
<dbReference type="InterPro" id="IPR036736">
    <property type="entry name" value="ACP-like_sf"/>
</dbReference>
<dbReference type="PROSITE" id="PS00012">
    <property type="entry name" value="PHOSPHOPANTETHEINE"/>
    <property type="match status" value="1"/>
</dbReference>
<protein>
    <recommendedName>
        <fullName evidence="4">Carrier domain-containing protein</fullName>
    </recommendedName>
</protein>
<dbReference type="SMART" id="SM00823">
    <property type="entry name" value="PKS_PP"/>
    <property type="match status" value="2"/>
</dbReference>
<dbReference type="InterPro" id="IPR009081">
    <property type="entry name" value="PP-bd_ACP"/>
</dbReference>
<keyword evidence="3" id="KW-0436">Ligase</keyword>
<dbReference type="InterPro" id="IPR023213">
    <property type="entry name" value="CAT-like_dom_sf"/>
</dbReference>
<feature type="domain" description="Carrier" evidence="4">
    <location>
        <begin position="2281"/>
        <end position="2357"/>
    </location>
</feature>
<dbReference type="InterPro" id="IPR010071">
    <property type="entry name" value="AA_adenyl_dom"/>
</dbReference>
<dbReference type="Gene3D" id="3.30.559.10">
    <property type="entry name" value="Chloramphenicol acetyltransferase-like domain"/>
    <property type="match status" value="3"/>
</dbReference>
<dbReference type="GO" id="GO:0016874">
    <property type="term" value="F:ligase activity"/>
    <property type="evidence" value="ECO:0007669"/>
    <property type="project" value="UniProtKB-KW"/>
</dbReference>
<dbReference type="Gene3D" id="3.30.559.30">
    <property type="entry name" value="Nonribosomal peptide synthetase, condensation domain"/>
    <property type="match status" value="3"/>
</dbReference>
<dbReference type="InterPro" id="IPR000873">
    <property type="entry name" value="AMP-dep_synth/lig_dom"/>
</dbReference>
<dbReference type="EMBL" id="JANBQB010000112">
    <property type="protein sequence ID" value="KAJ1981772.1"/>
    <property type="molecule type" value="Genomic_DNA"/>
</dbReference>
<dbReference type="Pfam" id="PF13193">
    <property type="entry name" value="AMP-binding_C"/>
    <property type="match status" value="2"/>
</dbReference>
<dbReference type="SUPFAM" id="SSF52777">
    <property type="entry name" value="CoA-dependent acyltransferases"/>
    <property type="match status" value="7"/>
</dbReference>
<dbReference type="PANTHER" id="PTHR45527">
    <property type="entry name" value="NONRIBOSOMAL PEPTIDE SYNTHETASE"/>
    <property type="match status" value="1"/>
</dbReference>
<feature type="domain" description="Carrier" evidence="4">
    <location>
        <begin position="796"/>
        <end position="875"/>
    </location>
</feature>
<gene>
    <name evidence="5" type="ORF">H4R34_001944</name>
</gene>
<keyword evidence="6" id="KW-1185">Reference proteome</keyword>
<dbReference type="InterPro" id="IPR001242">
    <property type="entry name" value="Condensation_dom"/>
</dbReference>
<evidence type="ECO:0000256" key="1">
    <source>
        <dbReference type="ARBA" id="ARBA00022450"/>
    </source>
</evidence>
<evidence type="ECO:0000313" key="6">
    <source>
        <dbReference type="Proteomes" id="UP001151582"/>
    </source>
</evidence>
<reference evidence="5" key="1">
    <citation type="submission" date="2022-07" db="EMBL/GenBank/DDBJ databases">
        <title>Phylogenomic reconstructions and comparative analyses of Kickxellomycotina fungi.</title>
        <authorList>
            <person name="Reynolds N.K."/>
            <person name="Stajich J.E."/>
            <person name="Barry K."/>
            <person name="Grigoriev I.V."/>
            <person name="Crous P."/>
            <person name="Smith M.E."/>
        </authorList>
    </citation>
    <scope>NUCLEOTIDE SEQUENCE</scope>
    <source>
        <strain evidence="5">RSA 567</strain>
    </source>
</reference>
<evidence type="ECO:0000259" key="4">
    <source>
        <dbReference type="PROSITE" id="PS50075"/>
    </source>
</evidence>
<dbReference type="InterPro" id="IPR025110">
    <property type="entry name" value="AMP-bd_C"/>
</dbReference>
<keyword evidence="2" id="KW-0597">Phosphoprotein</keyword>
<dbReference type="GO" id="GO:0044550">
    <property type="term" value="P:secondary metabolite biosynthetic process"/>
    <property type="evidence" value="ECO:0007669"/>
    <property type="project" value="TreeGrafter"/>
</dbReference>
<sequence>MSPITPNINTPSTNGVKVTVAGSSKAGDSCKHGSGHFANIPLSPKGVAYWTEQLANVAWDLNLPDDRCKILPPTAKLGTSHTTFSLQICEALGHYATAHHSLPATAILTTLSLYLSRITGQSQFALGVVVPDGASSTASSMPGEPILPLCVDCSSHVSVATLLNDLRRQTQDAIRYGQPALDEALRQLGLSGRLDQHTLYPVTVRIAHGTSVEPRRQPAEFWAWAKVGVSGWLHFDFCQTKTALAVAISYQTDRFSEALIASLISGWESYTTAILASGADPWTAPLTSPMETERIQNEWSLGDVDSAGPWATVGNVMDVLSEHAQCQPDILALDTPVAKLTYHSLLPIVCAVAQAMADQGIQPQTRVGVVVGRNHQSVITFLALWHLGAVYVPIDVSLPIARQEFICTTAQCKYTINSACQATSLPNAIPYVTLTAKPTAERTATVVRYRFQPNDLAYIIFTSGTTGTPKGVPIRHAGLVNVLAKDYTQLVPHIGTRIFQGYAMGFDASIYIIMLSLYHCYTVVLSDADPTVGLSQVESASITPSVLASLDPAHYPNLRRICLGGEAVPQALIRKWHTGRLVINGYGPTEATVFTLITQLSSDQRVTVGRPIANTSCYILDQAQHIVPAGVVGEIYIGGVAVSPGYLGKPELTATRFIPNPFGSGLLYATGDLGRWLRNGHVECLGRADEQVKLRGYRIELDEVCNTVLAQANVQDVAVLVQGTQLVAFVSPSTVDDRQLHRALVSHLPQYMVPSHILRLQGIPKTYNGKVDKRALGDMFKQYEAQLRAVASTSPKPDTPLMSDLRLALASVLSLVPAEINLDLSFIQLGGDSINAIQLTAEMRRSGYKLAVPTLLQRKPLRSIASLVEAVPDTSSLKLSSNSTSAGYPLSPMQRWLLQISKSQFETMQQWLLIQLAQPTNCDTLAMAMHQVIQKHALLNSQVIPGEHVSEFYLQPLPTNANRFQVANITCALSELPDRLGDVQQQLDVYHGPLIRVARVQVTNSTLPCPYLFITISRMVIDAASWSAILIDLGRSLQGFVVTPAPLAIPDWKFEPTALTIPECIPSPVPCHWRFNNLTSRLATTCHRLVNLLPALCPEHNNQALGRMHVCDVFLAAFVQGLQSMLSGSSLTIWFDDPQRQSFKPKDSDLPTVSWLSPLYPVTISLDGSDDLVSLLLNVKQAQRLAKQHSSSLVHTYLYDANNVVGTKGVLFSYRDVTIPAELGCAADWTALAQPPITKPAPTPWSLALQVSLTANDTFVLQATHCLPPTLVDHLLDTLQASATRIAAKINRMAAQDLWIPMDFPWLQLSGDELCGLKRALSDQGIAPENVQAIYPLHPNAQGMLTATAKRASDYTNQITVTIQGVDCAQSIYKALAAVFARHDALRSRFLMNWTSSMATGAQVILTPTAQVGWTVAQSWLEFGASSEAEFLDANETRGFVVDGPMVRAALVPIARLQWRLIIAVHHAVMDGWSYGLFIQAFLQALQSQPQHNASAVLARSSLEPFMASYAARRWAASQQFWYQYLGSSLPATLLELPPDEPTDGMRYATYRSQLWLDCAQLRAALQAHGLTIHCLLTATWALVLQAYTNQDTVVFGNTVSGRSIEVPGIDQTLGCLVNAVPVCVGVNIAVSVGEFLEGIHDTLASLRPHEDCHISQIQRWTDPSLDVYGLYNTLLVYQNFPFELHTATHGQVKLEELAIRGSTEYDCSVSVEPAGDGLETAVTWNGQKFGRPYMVQLVKHFAFVFQWLIQSLDQQPGDQRKLCELPELPSSHLAQLKEFGHKPLAMNTNTTVVAEFSTMARQYPHHVAVEHGDTRWSYTELFQQVSRISFALHTLQLAPDEPIGILVRRIPDTIAALLGILAARAAFVHLDPDFPMERIAFMVRDCGIRYVLYHPGDEQLAQLVRTQCAVTLLSLVSLQESMPTVVTADLPTDAVQPNDLAYILYTSGSTGRPKGVMIEHRGLANLVQQPSALTGIVPGVRFMQTLSLSFDASLYDIFVTLCSGATLVLRQEITDTLTLVNMTKITPSLLAVLVPSDYPNLDRLVIGGEPLPAPLAQQWAGHCTLQYSYGPTECTITATTGIYEPQRRVTLGSPYYNVELFILSPQQRPVPLGVPGEVYIGGPGVMRGYVGRPDLDAAVLVDCPFGATSKLYKTGDRARWLADGEIEHLGRLDDQIKLHGRRIELREIETVLLRYPGVIAASVIVAKQRLLAFVSPAPLAIASVTRFLGQHLPLYMVPQHIIPLATLPVTPNGKVDKKALVRQVPLSDPQPRAADIAVPQPNGPVETILVEAMAKTLACSVAIIDPTVSFFAMGGDSLLAIRLASQCRDRGIRLSIAQIFQSPTARGLALLHEQSNTRQPASLEAPLLYTVPPFSQIPWSLAQWQAMRMVASQTLQVSSEAIVDILPASPLQAELLANTTSHPATHMVQSSYRITGPLDVARYQACWTQVSQRHSILRTKFMPVDRVTGTAYVQVVLPTMDVVWSCDLEPRPLHPPFEQQQFTRDRHHRFTLNGEPLLRLALYRQDPTHHVLFFTFHHALLEAWSVNLVLDEVMTLYHGLPLPPALQFGTLLAHIDSQPFAPAQRFWRSLMLNARQTPDLAWCDPLPGAPHTRPYEATSIVLDLPLSTLQTYCRNARITLNSLLRGAWALCLSKYVDSPPELTFGVLLSGRNVPLAGISRVVGLCINAVPFRVKLDATQCFTEWLGALHRLSGEIMAHEHVNLRQIHEWAAIPSTPPLFQSLLVYNKYRGLEFGAQDKQGIRHQFSQGIKVAGFPLTVSFYDQEEQDALQMALTFQTARDIRLNQSIFHTFNALVHGIVTATEQASLGSVIQQAAITVPEPL</sequence>
<dbReference type="InterPro" id="IPR006162">
    <property type="entry name" value="Ppantetheine_attach_site"/>
</dbReference>
<evidence type="ECO:0000256" key="3">
    <source>
        <dbReference type="ARBA" id="ARBA00022598"/>
    </source>
</evidence>